<dbReference type="NCBIfam" id="TIGR02122">
    <property type="entry name" value="TRAP_TAXI"/>
    <property type="match status" value="1"/>
</dbReference>
<dbReference type="AlphaFoldDB" id="A0A151ACQ1"/>
<dbReference type="PANTHER" id="PTHR42941:SF1">
    <property type="entry name" value="SLL1037 PROTEIN"/>
    <property type="match status" value="1"/>
</dbReference>
<organism evidence="2 3">
    <name type="scientific">Halalkalicoccus paucihalophilus</name>
    <dbReference type="NCBI Taxonomy" id="1008153"/>
    <lineage>
        <taxon>Archaea</taxon>
        <taxon>Methanobacteriati</taxon>
        <taxon>Methanobacteriota</taxon>
        <taxon>Stenosarchaea group</taxon>
        <taxon>Halobacteria</taxon>
        <taxon>Halobacteriales</taxon>
        <taxon>Halococcaceae</taxon>
        <taxon>Halalkalicoccus</taxon>
    </lineage>
</organism>
<dbReference type="Gene3D" id="3.40.190.10">
    <property type="entry name" value="Periplasmic binding protein-like II"/>
    <property type="match status" value="2"/>
</dbReference>
<sequence>MYGFGRMVVRSLSPGEPKPEHWWEDVGYEDRYSDDGETRSDDFQCRLVNIYLSMPLGYTARMRSIDRRTVLEGVGLAGITGLAGCITSDDGGNGGNGGNGGGGGGGTQLTWDAGGQGGTYYPLSNQFKQIVDSNTDYSLQVRSTGASVENIGNLASGNSDFALVQNDTAFFAYEGTGIEDFEGNAVPSLRGVATLYPETIHVVARADSGISSIQDLSGATINTGDLGSGTQVDALQILEAVGITDYTEQNTGFSQAAEQLQNGDIDAAFIVGGWPVGAVENLATSTDITIVSIEGDARQQVLDSGDYFAEDEIPAGTYQGIDEAVPTVAVQAMIATTEDQDEAIVEDILTTIFDNVSELSIKQDFISRDTAQDGMSIPLHPGAESYFGSGGEGGNGNASGENASDENATGGNDTNSSN</sequence>
<dbReference type="SUPFAM" id="SSF53850">
    <property type="entry name" value="Periplasmic binding protein-like II"/>
    <property type="match status" value="1"/>
</dbReference>
<dbReference type="PANTHER" id="PTHR42941">
    <property type="entry name" value="SLL1037 PROTEIN"/>
    <property type="match status" value="1"/>
</dbReference>
<dbReference type="PATRIC" id="fig|1008153.3.peg.2198"/>
<dbReference type="EMBL" id="LTAZ01000005">
    <property type="protein sequence ID" value="KYH25486.1"/>
    <property type="molecule type" value="Genomic_DNA"/>
</dbReference>
<dbReference type="Pfam" id="PF16868">
    <property type="entry name" value="NMT1_3"/>
    <property type="match status" value="1"/>
</dbReference>
<dbReference type="InterPro" id="IPR011852">
    <property type="entry name" value="TRAP_TAXI"/>
</dbReference>
<feature type="compositionally biased region" description="Polar residues" evidence="1">
    <location>
        <begin position="405"/>
        <end position="418"/>
    </location>
</feature>
<reference evidence="2 3" key="1">
    <citation type="submission" date="2016-02" db="EMBL/GenBank/DDBJ databases">
        <title>Genome sequence of Halalkalicoccus paucihalophilus DSM 24557.</title>
        <authorList>
            <person name="Poehlein A."/>
            <person name="Daniel R."/>
        </authorList>
    </citation>
    <scope>NUCLEOTIDE SEQUENCE [LARGE SCALE GENOMIC DNA]</scope>
    <source>
        <strain evidence="2 3">DSM 24557</strain>
    </source>
</reference>
<accession>A0A151ACQ1</accession>
<comment type="caution">
    <text evidence="2">The sequence shown here is derived from an EMBL/GenBank/DDBJ whole genome shotgun (WGS) entry which is preliminary data.</text>
</comment>
<name>A0A151ACQ1_9EURY</name>
<evidence type="ECO:0000256" key="1">
    <source>
        <dbReference type="SAM" id="MobiDB-lite"/>
    </source>
</evidence>
<protein>
    <submittedName>
        <fullName evidence="2">NMT1/THI5 like protein</fullName>
    </submittedName>
</protein>
<keyword evidence="3" id="KW-1185">Reference proteome</keyword>
<dbReference type="CDD" id="cd13567">
    <property type="entry name" value="PBP2_TtGluBP"/>
    <property type="match status" value="1"/>
</dbReference>
<dbReference type="Proteomes" id="UP000075321">
    <property type="component" value="Unassembled WGS sequence"/>
</dbReference>
<evidence type="ECO:0000313" key="2">
    <source>
        <dbReference type="EMBL" id="KYH25486.1"/>
    </source>
</evidence>
<proteinExistence type="predicted"/>
<feature type="compositionally biased region" description="Gly residues" evidence="1">
    <location>
        <begin position="388"/>
        <end position="397"/>
    </location>
</feature>
<evidence type="ECO:0000313" key="3">
    <source>
        <dbReference type="Proteomes" id="UP000075321"/>
    </source>
</evidence>
<gene>
    <name evidence="2" type="ORF">HAPAU_21580</name>
</gene>
<feature type="region of interest" description="Disordered" evidence="1">
    <location>
        <begin position="372"/>
        <end position="418"/>
    </location>
</feature>